<evidence type="ECO:0000313" key="2">
    <source>
        <dbReference type="EMBL" id="MER9405294.1"/>
    </source>
</evidence>
<dbReference type="EMBL" id="JAMYQB010000010">
    <property type="protein sequence ID" value="MER9405294.1"/>
    <property type="molecule type" value="Genomic_DNA"/>
</dbReference>
<dbReference type="RefSeq" id="WP_352558411.1">
    <property type="nucleotide sequence ID" value="NZ_JAMYQB010000010.1"/>
</dbReference>
<proteinExistence type="predicted"/>
<feature type="transmembrane region" description="Helical" evidence="1">
    <location>
        <begin position="27"/>
        <end position="47"/>
    </location>
</feature>
<keyword evidence="3" id="KW-1185">Reference proteome</keyword>
<accession>A0ABV1Z032</accession>
<evidence type="ECO:0000256" key="1">
    <source>
        <dbReference type="SAM" id="Phobius"/>
    </source>
</evidence>
<dbReference type="Proteomes" id="UP001433071">
    <property type="component" value="Unassembled WGS sequence"/>
</dbReference>
<feature type="transmembrane region" description="Helical" evidence="1">
    <location>
        <begin position="59"/>
        <end position="77"/>
    </location>
</feature>
<name>A0ABV1Z032_9HYPH</name>
<organism evidence="2 3">
    <name type="scientific">Mesorhizobium caraganae</name>
    <dbReference type="NCBI Taxonomy" id="483206"/>
    <lineage>
        <taxon>Bacteria</taxon>
        <taxon>Pseudomonadati</taxon>
        <taxon>Pseudomonadota</taxon>
        <taxon>Alphaproteobacteria</taxon>
        <taxon>Hyphomicrobiales</taxon>
        <taxon>Phyllobacteriaceae</taxon>
        <taxon>Mesorhizobium</taxon>
    </lineage>
</organism>
<sequence>MPPVAWALSTQLGQITPYIDCRQTASWTAAFCGILLAVSIAGVFASRAASTGLVRYERFIVDTSFLIALAFVFALSLQEAATVLLDPCQR</sequence>
<reference evidence="2 3" key="1">
    <citation type="journal article" date="2024" name="Proc. Natl. Acad. Sci. U.S.A.">
        <title>The evolutionary genomics of adaptation to stress in wild rhizobium bacteria.</title>
        <authorList>
            <person name="Kehlet-Delgado H."/>
            <person name="Montoya A.P."/>
            <person name="Jensen K.T."/>
            <person name="Wendlandt C.E."/>
            <person name="Dexheimer C."/>
            <person name="Roberts M."/>
            <person name="Torres Martinez L."/>
            <person name="Friesen M.L."/>
            <person name="Griffitts J.S."/>
            <person name="Porter S.S."/>
        </authorList>
    </citation>
    <scope>NUCLEOTIDE SEQUENCE [LARGE SCALE GENOMIC DNA]</scope>
    <source>
        <strain evidence="2 3">M0641</strain>
    </source>
</reference>
<keyword evidence="1" id="KW-1133">Transmembrane helix</keyword>
<protein>
    <submittedName>
        <fullName evidence="2">Uncharacterized protein</fullName>
    </submittedName>
</protein>
<keyword evidence="1" id="KW-0472">Membrane</keyword>
<evidence type="ECO:0000313" key="3">
    <source>
        <dbReference type="Proteomes" id="UP001433071"/>
    </source>
</evidence>
<comment type="caution">
    <text evidence="2">The sequence shown here is derived from an EMBL/GenBank/DDBJ whole genome shotgun (WGS) entry which is preliminary data.</text>
</comment>
<keyword evidence="1" id="KW-0812">Transmembrane</keyword>
<gene>
    <name evidence="2" type="ORF">NKI36_14720</name>
</gene>